<comment type="caution">
    <text evidence="1">The sequence shown here is derived from an EMBL/GenBank/DDBJ whole genome shotgun (WGS) entry which is preliminary data.</text>
</comment>
<evidence type="ECO:0000313" key="1">
    <source>
        <dbReference type="EMBL" id="MCS5489462.1"/>
    </source>
</evidence>
<evidence type="ECO:0008006" key="3">
    <source>
        <dbReference type="Google" id="ProtNLM"/>
    </source>
</evidence>
<proteinExistence type="predicted"/>
<keyword evidence="2" id="KW-1185">Reference proteome</keyword>
<gene>
    <name evidence="1" type="ORF">NY014_03425</name>
</gene>
<dbReference type="Proteomes" id="UP001206788">
    <property type="component" value="Unassembled WGS sequence"/>
</dbReference>
<accession>A0ABT2G315</accession>
<protein>
    <recommendedName>
        <fullName evidence="3">TonB-dependent receptor-like beta-barrel domain-containing protein</fullName>
    </recommendedName>
</protein>
<dbReference type="EMBL" id="JANWGH010000001">
    <property type="protein sequence ID" value="MCS5489462.1"/>
    <property type="molecule type" value="Genomic_DNA"/>
</dbReference>
<evidence type="ECO:0000313" key="2">
    <source>
        <dbReference type="Proteomes" id="UP001206788"/>
    </source>
</evidence>
<reference evidence="1 2" key="1">
    <citation type="submission" date="2022-08" db="EMBL/GenBank/DDBJ databases">
        <title>Algoriphagus sp. CAU 1643 isolated from mud.</title>
        <authorList>
            <person name="Kim W."/>
        </authorList>
    </citation>
    <scope>NUCLEOTIDE SEQUENCE [LARGE SCALE GENOMIC DNA]</scope>
    <source>
        <strain evidence="1 2">CAU 1643</strain>
    </source>
</reference>
<organism evidence="1 2">
    <name type="scientific">Algoriphagus limi</name>
    <dbReference type="NCBI Taxonomy" id="2975273"/>
    <lineage>
        <taxon>Bacteria</taxon>
        <taxon>Pseudomonadati</taxon>
        <taxon>Bacteroidota</taxon>
        <taxon>Cytophagia</taxon>
        <taxon>Cytophagales</taxon>
        <taxon>Cyclobacteriaceae</taxon>
        <taxon>Algoriphagus</taxon>
    </lineage>
</organism>
<dbReference type="RefSeq" id="WP_259413127.1">
    <property type="nucleotide sequence ID" value="NZ_JANWGH010000001.1"/>
</dbReference>
<sequence>MQTYIDRLWLEYRADKWDFRLGKQRINWGMSTLWNPNDIFNTYNFLDFDYEERPGSDAIKFQYNFTGMSNIQFALATSSEKENIVAALKYFTNKWNYDFQFSTGVFREKLTLGTGWSGNIKDFGFKGEIQFFTAHKADNSQINLTLESDYLFAKGWYINLGFLMNSLGTANPLNLLDLSDFELTPQNLMPTKWNVAIITSKQFTPLFSGSFSTIYSPGTNLLLVLPNFQYNLASNLDLDFFWQSFYAEQNEVFKGAVHRAYFRVKWSY</sequence>
<name>A0ABT2G315_9BACT</name>